<accession>A0A8S1DQJ6</accession>
<dbReference type="PROSITE" id="PS00143">
    <property type="entry name" value="INSULINASE"/>
    <property type="match status" value="1"/>
</dbReference>
<dbReference type="GO" id="GO:0051603">
    <property type="term" value="P:proteolysis involved in protein catabolic process"/>
    <property type="evidence" value="ECO:0007669"/>
    <property type="project" value="TreeGrafter"/>
</dbReference>
<evidence type="ECO:0000256" key="6">
    <source>
        <dbReference type="ARBA" id="ARBA00023049"/>
    </source>
</evidence>
<dbReference type="InterPro" id="IPR050626">
    <property type="entry name" value="Peptidase_M16"/>
</dbReference>
<evidence type="ECO:0000259" key="16">
    <source>
        <dbReference type="Pfam" id="PF22456"/>
    </source>
</evidence>
<dbReference type="GO" id="GO:0046872">
    <property type="term" value="F:metal ion binding"/>
    <property type="evidence" value="ECO:0007669"/>
    <property type="project" value="UniProtKB-KW"/>
</dbReference>
<dbReference type="GO" id="GO:0005829">
    <property type="term" value="C:cytosol"/>
    <property type="evidence" value="ECO:0007669"/>
    <property type="project" value="TreeGrafter"/>
</dbReference>
<organism evidence="17 18">
    <name type="scientific">Cloeon dipterum</name>
    <dbReference type="NCBI Taxonomy" id="197152"/>
    <lineage>
        <taxon>Eukaryota</taxon>
        <taxon>Metazoa</taxon>
        <taxon>Ecdysozoa</taxon>
        <taxon>Arthropoda</taxon>
        <taxon>Hexapoda</taxon>
        <taxon>Insecta</taxon>
        <taxon>Pterygota</taxon>
        <taxon>Palaeoptera</taxon>
        <taxon>Ephemeroptera</taxon>
        <taxon>Pisciforma</taxon>
        <taxon>Baetidae</taxon>
        <taxon>Cloeon</taxon>
    </lineage>
</organism>
<evidence type="ECO:0000256" key="3">
    <source>
        <dbReference type="ARBA" id="ARBA00022723"/>
    </source>
</evidence>
<dbReference type="Proteomes" id="UP000494165">
    <property type="component" value="Unassembled WGS sequence"/>
</dbReference>
<proteinExistence type="inferred from homology"/>
<evidence type="ECO:0000259" key="14">
    <source>
        <dbReference type="Pfam" id="PF05193"/>
    </source>
</evidence>
<dbReference type="EMBL" id="CADEPI010000205">
    <property type="protein sequence ID" value="CAB3380345.1"/>
    <property type="molecule type" value="Genomic_DNA"/>
</dbReference>
<dbReference type="EC" id="3.4.24.56" evidence="8"/>
<keyword evidence="18" id="KW-1185">Reference proteome</keyword>
<feature type="domain" description="Peptidase M16 middle/third" evidence="15">
    <location>
        <begin position="413"/>
        <end position="692"/>
    </location>
</feature>
<dbReference type="InterPro" id="IPR054734">
    <property type="entry name" value="PqqF-like_C_4"/>
</dbReference>
<keyword evidence="4" id="KW-0378">Hydrolase</keyword>
<dbReference type="Pfam" id="PF16187">
    <property type="entry name" value="Peptidase_M16_M"/>
    <property type="match status" value="1"/>
</dbReference>
<dbReference type="GO" id="GO:0005739">
    <property type="term" value="C:mitochondrion"/>
    <property type="evidence" value="ECO:0007669"/>
    <property type="project" value="TreeGrafter"/>
</dbReference>
<dbReference type="FunFam" id="3.30.830.10:FF:000005">
    <property type="entry name" value="nardilysin isoform X1"/>
    <property type="match status" value="1"/>
</dbReference>
<evidence type="ECO:0000256" key="7">
    <source>
        <dbReference type="ARBA" id="ARBA00052248"/>
    </source>
</evidence>
<dbReference type="InterPro" id="IPR032632">
    <property type="entry name" value="Peptidase_M16_M"/>
</dbReference>
<feature type="domain" description="Peptidase M16 C-terminal" evidence="14">
    <location>
        <begin position="229"/>
        <end position="407"/>
    </location>
</feature>
<dbReference type="Pfam" id="PF05193">
    <property type="entry name" value="Peptidase_M16_C"/>
    <property type="match status" value="1"/>
</dbReference>
<dbReference type="Pfam" id="PF22456">
    <property type="entry name" value="PqqF-like_C_4"/>
    <property type="match status" value="1"/>
</dbReference>
<keyword evidence="2" id="KW-0645">Protease</keyword>
<dbReference type="GO" id="GO:0004222">
    <property type="term" value="F:metalloendopeptidase activity"/>
    <property type="evidence" value="ECO:0007669"/>
    <property type="project" value="UniProtKB-EC"/>
</dbReference>
<dbReference type="OrthoDB" id="952271at2759"/>
<evidence type="ECO:0000256" key="2">
    <source>
        <dbReference type="ARBA" id="ARBA00022670"/>
    </source>
</evidence>
<dbReference type="SUPFAM" id="SSF63411">
    <property type="entry name" value="LuxS/MPP-like metallohydrolase"/>
    <property type="match status" value="4"/>
</dbReference>
<dbReference type="InterPro" id="IPR001431">
    <property type="entry name" value="Pept_M16_Zn_BS"/>
</dbReference>
<evidence type="ECO:0000256" key="5">
    <source>
        <dbReference type="ARBA" id="ARBA00022833"/>
    </source>
</evidence>
<evidence type="ECO:0000256" key="1">
    <source>
        <dbReference type="ARBA" id="ARBA00007261"/>
    </source>
</evidence>
<comment type="catalytic activity">
    <reaction evidence="7">
        <text>Degradation of insulin, glucagon and other polypeptides. No action on proteins.</text>
        <dbReference type="EC" id="3.4.24.56"/>
    </reaction>
</comment>
<comment type="similarity">
    <text evidence="1 12">Belongs to the peptidase M16 family.</text>
</comment>
<evidence type="ECO:0000256" key="12">
    <source>
        <dbReference type="RuleBase" id="RU004447"/>
    </source>
</evidence>
<feature type="domain" description="Coenzyme PQQ synthesis protein F-like C-terminal lobe" evidence="16">
    <location>
        <begin position="799"/>
        <end position="897"/>
    </location>
</feature>
<evidence type="ECO:0000259" key="13">
    <source>
        <dbReference type="Pfam" id="PF00675"/>
    </source>
</evidence>
<dbReference type="InterPro" id="IPR011249">
    <property type="entry name" value="Metalloenz_LuxS/M16"/>
</dbReference>
<reference evidence="17 18" key="1">
    <citation type="submission" date="2020-04" db="EMBL/GenBank/DDBJ databases">
        <authorList>
            <person name="Alioto T."/>
            <person name="Alioto T."/>
            <person name="Gomez Garrido J."/>
        </authorList>
    </citation>
    <scope>NUCLEOTIDE SEQUENCE [LARGE SCALE GENOMIC DNA]</scope>
</reference>
<evidence type="ECO:0000313" key="17">
    <source>
        <dbReference type="EMBL" id="CAB3380345.1"/>
    </source>
</evidence>
<gene>
    <name evidence="17" type="ORF">CLODIP_2_CD14605</name>
</gene>
<name>A0A8S1DQJ6_9INSE</name>
<dbReference type="PANTHER" id="PTHR43690:SF18">
    <property type="entry name" value="INSULIN-DEGRADING ENZYME-RELATED"/>
    <property type="match status" value="1"/>
</dbReference>
<evidence type="ECO:0000256" key="8">
    <source>
        <dbReference type="ARBA" id="ARBA00066874"/>
    </source>
</evidence>
<dbReference type="PANTHER" id="PTHR43690">
    <property type="entry name" value="NARDILYSIN"/>
    <property type="match status" value="1"/>
</dbReference>
<dbReference type="AlphaFoldDB" id="A0A8S1DQJ6"/>
<evidence type="ECO:0000313" key="18">
    <source>
        <dbReference type="Proteomes" id="UP000494165"/>
    </source>
</evidence>
<keyword evidence="5" id="KW-0862">Zinc</keyword>
<dbReference type="Gene3D" id="3.30.830.10">
    <property type="entry name" value="Metalloenzyme, LuxS/M16 peptidase-like"/>
    <property type="match status" value="4"/>
</dbReference>
<evidence type="ECO:0000256" key="10">
    <source>
        <dbReference type="ARBA" id="ARBA00074992"/>
    </source>
</evidence>
<sequence>MISWTAHSESLNILERTLPVRTVRSLRRPLSTSSVSTMVKKIENITKSPEDKRDYRGLILDNELRVLLISDPKTDKSAAALSVNIGHMSDPNELNGLAHFLEHMLFLGTKKYPSENEYSKFLTEHGGSSNAFTSMENTTFYFDVAPEHLTSALDIFSQFFLAPLFTEDATDREVQAVNSEHEKNLANDSWRLHQLERSTSIKDHPYSKFGTGNKQTLIDDPKKNGINVREALLKFHRDYYSSNIMSLAILGKDSLDELQEKAENLFGTIENKHVTLPKWPGNPFGQEQLQKKGLAVPIKDWRSLSITFPIPDMRQHYKAGPNRYLGHLIGHESSGSLLSALKKRGWSSHLNAGCRSVARDISFFAVNVDLTEKGLENVDNIVDLIFQYINLLRQEDPKEWIFKEYMEINNMSFRFKDKESPREYVVDLVEDLLEYPIDEVLTSGYLLSEWNPELINQVMEKLTPDNCRIGIISKQFEAIADQTEKWYGTKYKIEDIPSELLDKWYHAKPIEELKLPKKNEFIPSSLDILPDDDNPPKYPAIIHETHFARVWHKKDDEFLLPKSNLIIELTSPFAFLDPLRVNFTHIYVSLVHDALTEYSYDASLASLKFGVVTSKYGLVVTIKGFHDKQDILLTKVLDTLINLEIDEKRYEIFKEYYVRSLKNFEAEQPYTHAMHYQSACLLEKAWLKSELLGATKYLSIEGLKSFIKQFFSMMHVECLIHGNTNKAAAQKLIEVIEGKLVKNVEPLFPPHLLRYRDMKLEDGSNYVYEVTNETHKTSCVDVHLQCPPKSTESNMLLELFVQIASEPCFNVLRTKEQLGYIVHMTLARNLTGQGVRIMVQSYKHPTYVDHKIEQFLLSMKSYLEEMSDEEFERHKQALAVLRLEKPKKMKQLTNHYWTEISFQTYCFDRDNIEVAFLKTITKEDVIQFYNDHIHAEGAKRRKLAVQVLSTSEGGAGSAGAEIDEFEPLSVVSKPTRIYDICNFKSGLSSFPLLRPYAYHRPQGSKAKL</sequence>
<dbReference type="FunFam" id="3.30.830.10:FF:000003">
    <property type="entry name" value="Insulin-degrading enzyme"/>
    <property type="match status" value="1"/>
</dbReference>
<keyword evidence="3" id="KW-0479">Metal-binding</keyword>
<dbReference type="InterPro" id="IPR011765">
    <property type="entry name" value="Pept_M16_N"/>
</dbReference>
<feature type="domain" description="Peptidase M16 N-terminal" evidence="13">
    <location>
        <begin position="65"/>
        <end position="199"/>
    </location>
</feature>
<dbReference type="Pfam" id="PF00675">
    <property type="entry name" value="Peptidase_M16"/>
    <property type="match status" value="1"/>
</dbReference>
<dbReference type="InterPro" id="IPR007863">
    <property type="entry name" value="Peptidase_M16_C"/>
</dbReference>
<keyword evidence="6" id="KW-0482">Metalloprotease</keyword>
<dbReference type="GO" id="GO:0043171">
    <property type="term" value="P:peptide catabolic process"/>
    <property type="evidence" value="ECO:0007669"/>
    <property type="project" value="TreeGrafter"/>
</dbReference>
<evidence type="ECO:0000256" key="9">
    <source>
        <dbReference type="ARBA" id="ARBA00070422"/>
    </source>
</evidence>
<protein>
    <recommendedName>
        <fullName evidence="9">Insulin-degrading enzyme</fullName>
        <ecNumber evidence="8">3.4.24.56</ecNumber>
    </recommendedName>
    <alternativeName>
        <fullName evidence="11">Insulin protease</fullName>
    </alternativeName>
    <alternativeName>
        <fullName evidence="10">Insulysin</fullName>
    </alternativeName>
</protein>
<evidence type="ECO:0000256" key="11">
    <source>
        <dbReference type="ARBA" id="ARBA00080349"/>
    </source>
</evidence>
<comment type="caution">
    <text evidence="17">The sequence shown here is derived from an EMBL/GenBank/DDBJ whole genome shotgun (WGS) entry which is preliminary data.</text>
</comment>
<evidence type="ECO:0000259" key="15">
    <source>
        <dbReference type="Pfam" id="PF16187"/>
    </source>
</evidence>
<dbReference type="FunFam" id="3.30.830.10:FF:000004">
    <property type="entry name" value="Putative insulin-degrading enzyme"/>
    <property type="match status" value="1"/>
</dbReference>
<evidence type="ECO:0000256" key="4">
    <source>
        <dbReference type="ARBA" id="ARBA00022801"/>
    </source>
</evidence>